<dbReference type="AlphaFoldDB" id="A0A2P4PI87"/>
<comment type="caution">
    <text evidence="1">The sequence shown here is derived from an EMBL/GenBank/DDBJ whole genome shotgun (WGS) entry which is preliminary data.</text>
</comment>
<reference evidence="1 2" key="1">
    <citation type="journal article" date="2013" name="Proc. Natl. Acad. Sci. U.S.A.">
        <title>Genome of an arbuscular mycorrhizal fungus provides insight into the oldest plant symbiosis.</title>
        <authorList>
            <person name="Tisserant E."/>
            <person name="Malbreil M."/>
            <person name="Kuo A."/>
            <person name="Kohler A."/>
            <person name="Symeonidi A."/>
            <person name="Balestrini R."/>
            <person name="Charron P."/>
            <person name="Duensing N."/>
            <person name="Frei Dit Frey N."/>
            <person name="Gianinazzi-Pearson V."/>
            <person name="Gilbert L.B."/>
            <person name="Handa Y."/>
            <person name="Herr J.R."/>
            <person name="Hijri M."/>
            <person name="Koul R."/>
            <person name="Kawaguchi M."/>
            <person name="Krajinski F."/>
            <person name="Lammers P.J."/>
            <person name="Masclaux F.G."/>
            <person name="Murat C."/>
            <person name="Morin E."/>
            <person name="Ndikumana S."/>
            <person name="Pagni M."/>
            <person name="Petitpierre D."/>
            <person name="Requena N."/>
            <person name="Rosikiewicz P."/>
            <person name="Riley R."/>
            <person name="Saito K."/>
            <person name="San Clemente H."/>
            <person name="Shapiro H."/>
            <person name="van Tuinen D."/>
            <person name="Becard G."/>
            <person name="Bonfante P."/>
            <person name="Paszkowski U."/>
            <person name="Shachar-Hill Y.Y."/>
            <person name="Tuskan G.A."/>
            <person name="Young P.W."/>
            <person name="Sanders I.R."/>
            <person name="Henrissat B."/>
            <person name="Rensing S.A."/>
            <person name="Grigoriev I.V."/>
            <person name="Corradi N."/>
            <person name="Roux C."/>
            <person name="Martin F."/>
        </authorList>
    </citation>
    <scope>NUCLEOTIDE SEQUENCE [LARGE SCALE GENOMIC DNA]</scope>
    <source>
        <strain evidence="1 2">DAOM 197198</strain>
    </source>
</reference>
<dbReference type="Proteomes" id="UP000018888">
    <property type="component" value="Unassembled WGS sequence"/>
</dbReference>
<gene>
    <name evidence="1" type="ORF">GLOIN_2v1782133</name>
</gene>
<organism evidence="1 2">
    <name type="scientific">Rhizophagus irregularis (strain DAOM 181602 / DAOM 197198 / MUCL 43194)</name>
    <name type="common">Arbuscular mycorrhizal fungus</name>
    <name type="synonym">Glomus intraradices</name>
    <dbReference type="NCBI Taxonomy" id="747089"/>
    <lineage>
        <taxon>Eukaryota</taxon>
        <taxon>Fungi</taxon>
        <taxon>Fungi incertae sedis</taxon>
        <taxon>Mucoromycota</taxon>
        <taxon>Glomeromycotina</taxon>
        <taxon>Glomeromycetes</taxon>
        <taxon>Glomerales</taxon>
        <taxon>Glomeraceae</taxon>
        <taxon>Rhizophagus</taxon>
    </lineage>
</organism>
<sequence length="110" mass="12643">MAKIYRYNLSTKGQKSLNHADLISNNDVQQMLNNVFEEGDLFNESDDDEELIPNEGNEVETSDVDEILDIENVVDLGPWVLIDNTTLPIVTRRRCNSDDEDDEDWNPDEI</sequence>
<name>A0A2P4PI87_RHIID</name>
<evidence type="ECO:0000313" key="1">
    <source>
        <dbReference type="EMBL" id="POG65109.1"/>
    </source>
</evidence>
<protein>
    <submittedName>
        <fullName evidence="1">Uncharacterized protein</fullName>
    </submittedName>
</protein>
<reference evidence="1 2" key="2">
    <citation type="journal article" date="2018" name="New Phytol.">
        <title>High intraspecific genome diversity in the model arbuscular mycorrhizal symbiont Rhizophagus irregularis.</title>
        <authorList>
            <person name="Chen E.C.H."/>
            <person name="Morin E."/>
            <person name="Beaudet D."/>
            <person name="Noel J."/>
            <person name="Yildirir G."/>
            <person name="Ndikumana S."/>
            <person name="Charron P."/>
            <person name="St-Onge C."/>
            <person name="Giorgi J."/>
            <person name="Kruger M."/>
            <person name="Marton T."/>
            <person name="Ropars J."/>
            <person name="Grigoriev I.V."/>
            <person name="Hainaut M."/>
            <person name="Henrissat B."/>
            <person name="Roux C."/>
            <person name="Martin F."/>
            <person name="Corradi N."/>
        </authorList>
    </citation>
    <scope>NUCLEOTIDE SEQUENCE [LARGE SCALE GENOMIC DNA]</scope>
    <source>
        <strain evidence="1 2">DAOM 197198</strain>
    </source>
</reference>
<evidence type="ECO:0000313" key="2">
    <source>
        <dbReference type="Proteomes" id="UP000018888"/>
    </source>
</evidence>
<proteinExistence type="predicted"/>
<keyword evidence="2" id="KW-1185">Reference proteome</keyword>
<dbReference type="EMBL" id="AUPC02000223">
    <property type="protein sequence ID" value="POG65109.1"/>
    <property type="molecule type" value="Genomic_DNA"/>
</dbReference>
<accession>A0A2P4PI87</accession>